<evidence type="ECO:0000313" key="1">
    <source>
        <dbReference type="EMBL" id="GAB0056684.1"/>
    </source>
</evidence>
<gene>
    <name evidence="1" type="ORF">SIID45300_00992</name>
</gene>
<reference evidence="1 2" key="1">
    <citation type="submission" date="2024-09" db="EMBL/GenBank/DDBJ databases">
        <title>Draft genome sequence of Candidatus Magnetaquicoccaceae bacterium FCR-1.</title>
        <authorList>
            <person name="Shimoshige H."/>
            <person name="Shimamura S."/>
            <person name="Taoka A."/>
            <person name="Kobayashi H."/>
            <person name="Maekawa T."/>
        </authorList>
    </citation>
    <scope>NUCLEOTIDE SEQUENCE [LARGE SCALE GENOMIC DNA]</scope>
    <source>
        <strain evidence="1 2">FCR-1</strain>
    </source>
</reference>
<sequence length="63" mass="7401">MEALRIISKKNDYEIYDTIEKMTVIKGIETYQTALILQRKLMKLKQDAAAYSMRPTHHRASLM</sequence>
<comment type="caution">
    <text evidence="1">The sequence shown here is derived from an EMBL/GenBank/DDBJ whole genome shotgun (WGS) entry which is preliminary data.</text>
</comment>
<accession>A0ABQ0C717</accession>
<proteinExistence type="predicted"/>
<organism evidence="1 2">
    <name type="scientific">Candidatus Magnetaquiglobus chichijimensis</name>
    <dbReference type="NCBI Taxonomy" id="3141448"/>
    <lineage>
        <taxon>Bacteria</taxon>
        <taxon>Pseudomonadati</taxon>
        <taxon>Pseudomonadota</taxon>
        <taxon>Magnetococcia</taxon>
        <taxon>Magnetococcales</taxon>
        <taxon>Candidatus Magnetaquicoccaceae</taxon>
        <taxon>Candidatus Magnetaquiglobus</taxon>
    </lineage>
</organism>
<dbReference type="Proteomes" id="UP001628193">
    <property type="component" value="Unassembled WGS sequence"/>
</dbReference>
<dbReference type="EMBL" id="BAAFGK010000004">
    <property type="protein sequence ID" value="GAB0056684.1"/>
    <property type="molecule type" value="Genomic_DNA"/>
</dbReference>
<dbReference type="RefSeq" id="WP_420904405.1">
    <property type="nucleotide sequence ID" value="NZ_BAAFGK010000004.1"/>
</dbReference>
<keyword evidence="2" id="KW-1185">Reference proteome</keyword>
<name>A0ABQ0C717_9PROT</name>
<protein>
    <submittedName>
        <fullName evidence="1">Uncharacterized protein</fullName>
    </submittedName>
</protein>
<evidence type="ECO:0000313" key="2">
    <source>
        <dbReference type="Proteomes" id="UP001628193"/>
    </source>
</evidence>